<evidence type="ECO:0000256" key="1">
    <source>
        <dbReference type="SAM" id="MobiDB-lite"/>
    </source>
</evidence>
<gene>
    <name evidence="2" type="ORF">H5410_022746</name>
</gene>
<name>A0A9J5ZEX8_SOLCO</name>
<evidence type="ECO:0000313" key="3">
    <source>
        <dbReference type="Proteomes" id="UP000824120"/>
    </source>
</evidence>
<feature type="region of interest" description="Disordered" evidence="1">
    <location>
        <begin position="1"/>
        <end position="111"/>
    </location>
</feature>
<accession>A0A9J5ZEX8</accession>
<dbReference type="AlphaFoldDB" id="A0A9J5ZEX8"/>
<reference evidence="2 3" key="1">
    <citation type="submission" date="2020-09" db="EMBL/GenBank/DDBJ databases">
        <title>De no assembly of potato wild relative species, Solanum commersonii.</title>
        <authorList>
            <person name="Cho K."/>
        </authorList>
    </citation>
    <scope>NUCLEOTIDE SEQUENCE [LARGE SCALE GENOMIC DNA]</scope>
    <source>
        <strain evidence="2">LZ3.2</strain>
        <tissue evidence="2">Leaf</tissue>
    </source>
</reference>
<dbReference type="OrthoDB" id="1326097at2759"/>
<keyword evidence="3" id="KW-1185">Reference proteome</keyword>
<proteinExistence type="predicted"/>
<evidence type="ECO:0000313" key="2">
    <source>
        <dbReference type="EMBL" id="KAG5611465.1"/>
    </source>
</evidence>
<dbReference type="EMBL" id="JACXVP010000004">
    <property type="protein sequence ID" value="KAG5611465.1"/>
    <property type="molecule type" value="Genomic_DNA"/>
</dbReference>
<feature type="compositionally biased region" description="Polar residues" evidence="1">
    <location>
        <begin position="48"/>
        <end position="62"/>
    </location>
</feature>
<comment type="caution">
    <text evidence="2">The sequence shown here is derived from an EMBL/GenBank/DDBJ whole genome shotgun (WGS) entry which is preliminary data.</text>
</comment>
<dbReference type="Proteomes" id="UP000824120">
    <property type="component" value="Chromosome 4"/>
</dbReference>
<protein>
    <submittedName>
        <fullName evidence="2">Uncharacterized protein</fullName>
    </submittedName>
</protein>
<sequence>MESAIGARRGLVSTTHKFHRMMTQTSQGMSGIAPRRRPVGFYPADMDNMSSTQRSGKAVTSSSRKRVRTGTTIPPTSAVPRGQTQPYGAKAVITEDKSGTNHIPKLSTSRM</sequence>
<organism evidence="2 3">
    <name type="scientific">Solanum commersonii</name>
    <name type="common">Commerson's wild potato</name>
    <name type="synonym">Commerson's nightshade</name>
    <dbReference type="NCBI Taxonomy" id="4109"/>
    <lineage>
        <taxon>Eukaryota</taxon>
        <taxon>Viridiplantae</taxon>
        <taxon>Streptophyta</taxon>
        <taxon>Embryophyta</taxon>
        <taxon>Tracheophyta</taxon>
        <taxon>Spermatophyta</taxon>
        <taxon>Magnoliopsida</taxon>
        <taxon>eudicotyledons</taxon>
        <taxon>Gunneridae</taxon>
        <taxon>Pentapetalae</taxon>
        <taxon>asterids</taxon>
        <taxon>lamiids</taxon>
        <taxon>Solanales</taxon>
        <taxon>Solanaceae</taxon>
        <taxon>Solanoideae</taxon>
        <taxon>Solaneae</taxon>
        <taxon>Solanum</taxon>
    </lineage>
</organism>